<dbReference type="EMBL" id="CT573071">
    <property type="protein sequence ID" value="CAJ73223.1"/>
    <property type="molecule type" value="Genomic_DNA"/>
</dbReference>
<proteinExistence type="predicted"/>
<evidence type="ECO:0000313" key="3">
    <source>
        <dbReference type="Proteomes" id="UP000501926"/>
    </source>
</evidence>
<gene>
    <name evidence="2" type="ORF">KsCSTR_35920</name>
    <name evidence="1" type="ORF">kuste2476</name>
</gene>
<sequence length="66" mass="7451">MKLEIVICSATRFVALHEFSGRRYQVRNEQQPIITNASPLHYAASSAIIGIFQKTTSLLQRAPYTI</sequence>
<name>Q1Q6L9_KUEST</name>
<dbReference type="Proteomes" id="UP000501926">
    <property type="component" value="Chromosome"/>
</dbReference>
<dbReference type="AlphaFoldDB" id="Q1Q6L9"/>
<reference evidence="2 3" key="3">
    <citation type="submission" date="2020-02" db="EMBL/GenBank/DDBJ databases">
        <title>Newly sequenced genome of strain CSTR1 showed variability in Candidatus Kuenenia stuttgartiensis genomes.</title>
        <authorList>
            <person name="Ding C."/>
            <person name="Adrian L."/>
        </authorList>
    </citation>
    <scope>NUCLEOTIDE SEQUENCE [LARGE SCALE GENOMIC DNA]</scope>
    <source>
        <strain evidence="2 3">CSTR1</strain>
    </source>
</reference>
<reference evidence="1" key="2">
    <citation type="submission" date="2006-01" db="EMBL/GenBank/DDBJ databases">
        <authorList>
            <person name="Genoscope"/>
        </authorList>
    </citation>
    <scope>NUCLEOTIDE SEQUENCE</scope>
</reference>
<evidence type="ECO:0000313" key="2">
    <source>
        <dbReference type="EMBL" id="QII12971.1"/>
    </source>
</evidence>
<dbReference type="EMBL" id="CP049055">
    <property type="protein sequence ID" value="QII12971.1"/>
    <property type="molecule type" value="Genomic_DNA"/>
</dbReference>
<reference evidence="1" key="1">
    <citation type="journal article" date="2006" name="Nature">
        <title>Deciphering the evolution and metabolism of an anammox bacterium from a community genome.</title>
        <authorList>
            <person name="Strous M."/>
            <person name="Pelletier E."/>
            <person name="Mangenot S."/>
            <person name="Rattei T."/>
            <person name="Lehner A."/>
            <person name="Taylor M.W."/>
            <person name="Horn M."/>
            <person name="Daims H."/>
            <person name="Bartol-Mavel D."/>
            <person name="Wincker P."/>
            <person name="Barbe V."/>
            <person name="Fonknechten N."/>
            <person name="Vallenet D."/>
            <person name="Segurens B."/>
            <person name="Schenowitz-Truong C."/>
            <person name="Medigue C."/>
            <person name="Collingro A."/>
            <person name="Snel B."/>
            <person name="Dutilh B.E."/>
            <person name="OpDenCamp H.J.M."/>
            <person name="vanDerDrift C."/>
            <person name="Cirpus I."/>
            <person name="vanDePas-Schoonen K.T."/>
            <person name="Harhangi H.R."/>
            <person name="vanNiftrik L."/>
            <person name="Schmid M."/>
            <person name="Keltjens J."/>
            <person name="vanDeVossenberg J."/>
            <person name="Kartal B."/>
            <person name="Meier H."/>
            <person name="Frishman D."/>
            <person name="Huynen M.A."/>
            <person name="Mewes H."/>
            <person name="Weissenbach J."/>
            <person name="Jetten M.S.M."/>
            <person name="Wagner M."/>
            <person name="LePaslier D."/>
        </authorList>
    </citation>
    <scope>NUCLEOTIDE SEQUENCE</scope>
</reference>
<evidence type="ECO:0000313" key="1">
    <source>
        <dbReference type="EMBL" id="CAJ73223.1"/>
    </source>
</evidence>
<protein>
    <submittedName>
        <fullName evidence="1">Uncharacterized protein</fullName>
    </submittedName>
</protein>
<organism evidence="1">
    <name type="scientific">Kuenenia stuttgartiensis</name>
    <dbReference type="NCBI Taxonomy" id="174633"/>
    <lineage>
        <taxon>Bacteria</taxon>
        <taxon>Pseudomonadati</taxon>
        <taxon>Planctomycetota</taxon>
        <taxon>Candidatus Brocadiia</taxon>
        <taxon>Candidatus Brocadiales</taxon>
        <taxon>Candidatus Brocadiaceae</taxon>
        <taxon>Candidatus Kuenenia</taxon>
    </lineage>
</organism>
<accession>Q1Q6L9</accession>